<dbReference type="AlphaFoldDB" id="A0A4Q7S6M4"/>
<protein>
    <submittedName>
        <fullName evidence="1">Uncharacterized protein</fullName>
    </submittedName>
</protein>
<dbReference type="Proteomes" id="UP000291078">
    <property type="component" value="Unassembled WGS sequence"/>
</dbReference>
<dbReference type="EMBL" id="SGXM01000001">
    <property type="protein sequence ID" value="RZT42026.1"/>
    <property type="molecule type" value="Genomic_DNA"/>
</dbReference>
<dbReference type="OrthoDB" id="8064846at2"/>
<accession>A0A4Q7S6M4</accession>
<organism evidence="1 2">
    <name type="scientific">Cupriavidus agavae</name>
    <dbReference type="NCBI Taxonomy" id="1001822"/>
    <lineage>
        <taxon>Bacteria</taxon>
        <taxon>Pseudomonadati</taxon>
        <taxon>Pseudomonadota</taxon>
        <taxon>Betaproteobacteria</taxon>
        <taxon>Burkholderiales</taxon>
        <taxon>Burkholderiaceae</taxon>
        <taxon>Cupriavidus</taxon>
    </lineage>
</organism>
<proteinExistence type="predicted"/>
<name>A0A4Q7S6M4_9BURK</name>
<evidence type="ECO:0000313" key="1">
    <source>
        <dbReference type="EMBL" id="RZT42026.1"/>
    </source>
</evidence>
<comment type="caution">
    <text evidence="1">The sequence shown here is derived from an EMBL/GenBank/DDBJ whole genome shotgun (WGS) entry which is preliminary data.</text>
</comment>
<evidence type="ECO:0000313" key="2">
    <source>
        <dbReference type="Proteomes" id="UP000291078"/>
    </source>
</evidence>
<gene>
    <name evidence="1" type="ORF">EV147_1042</name>
</gene>
<sequence>MHDSTAILPLITDPVVEQALISLTGCINGFVATLHPRDKMHVDRTLRILRLMGHYEEPETMRNWAVRNAWHPKAAHELAKLAAKIASLKRRPRLERPEDVERLYQYWTDKASESVS</sequence>
<dbReference type="InterPro" id="IPR037210">
    <property type="entry name" value="YoaC-like_sf"/>
</dbReference>
<keyword evidence="2" id="KW-1185">Reference proteome</keyword>
<dbReference type="Gene3D" id="1.20.1290.30">
    <property type="match status" value="1"/>
</dbReference>
<dbReference type="RefSeq" id="WP_130390024.1">
    <property type="nucleotide sequence ID" value="NZ_SGXM01000001.1"/>
</dbReference>
<reference evidence="1 2" key="1">
    <citation type="journal article" date="2015" name="Stand. Genomic Sci.">
        <title>Genomic Encyclopedia of Bacterial and Archaeal Type Strains, Phase III: the genomes of soil and plant-associated and newly described type strains.</title>
        <authorList>
            <person name="Whitman W.B."/>
            <person name="Woyke T."/>
            <person name="Klenk H.P."/>
            <person name="Zhou Y."/>
            <person name="Lilburn T.G."/>
            <person name="Beck B.J."/>
            <person name="De Vos P."/>
            <person name="Vandamme P."/>
            <person name="Eisen J.A."/>
            <person name="Garrity G."/>
            <person name="Hugenholtz P."/>
            <person name="Kyrpides N.C."/>
        </authorList>
    </citation>
    <scope>NUCLEOTIDE SEQUENCE [LARGE SCALE GENOMIC DNA]</scope>
    <source>
        <strain evidence="1 2">ASC-9842</strain>
    </source>
</reference>